<dbReference type="Pfam" id="PF13649">
    <property type="entry name" value="Methyltransf_25"/>
    <property type="match status" value="1"/>
</dbReference>
<sequence>MTTPEIPPLYRDTDFNGPLNDERAARLIRSLGPLEGRRVVDVGCGWAELLLRTLAGEPTATGFGIDLNEDYIRLGRANAEERGLADRVELVAGDVGGWRGEPADAVLNIGSTHVWGGDPRTHTANALAALADLVRPGGRAAFGEVYWRRPPTATEMAAMPFIPREQYRPLPELVDFALSHGFRLLALAETTVDEWDEFENRHCLGWEEWLLENPGSPGFEEVRDRADRHRHARVHGQRETLGFAYLTLLRV</sequence>
<reference evidence="2 3" key="1">
    <citation type="submission" date="2020-10" db="EMBL/GenBank/DDBJ databases">
        <title>Sequencing the genomes of 1000 actinobacteria strains.</title>
        <authorList>
            <person name="Klenk H.-P."/>
        </authorList>
    </citation>
    <scope>NUCLEOTIDE SEQUENCE [LARGE SCALE GENOMIC DNA]</scope>
    <source>
        <strain evidence="2 3">DSM 45157</strain>
    </source>
</reference>
<evidence type="ECO:0000259" key="1">
    <source>
        <dbReference type="Pfam" id="PF13649"/>
    </source>
</evidence>
<dbReference type="Proteomes" id="UP000598217">
    <property type="component" value="Unassembled WGS sequence"/>
</dbReference>
<gene>
    <name evidence="2" type="ORF">H4W79_000422</name>
</gene>
<dbReference type="SUPFAM" id="SSF53335">
    <property type="entry name" value="S-adenosyl-L-methionine-dependent methyltransferases"/>
    <property type="match status" value="1"/>
</dbReference>
<name>A0ABR9HB40_9ACTN</name>
<protein>
    <submittedName>
        <fullName evidence="2">Cyclopropane fatty-acyl-phospholipid synthase-like methyltransferase</fullName>
    </submittedName>
</protein>
<evidence type="ECO:0000313" key="3">
    <source>
        <dbReference type="Proteomes" id="UP000598217"/>
    </source>
</evidence>
<organism evidence="2 3">
    <name type="scientific">Nocardiopsis terrae</name>
    <dbReference type="NCBI Taxonomy" id="372655"/>
    <lineage>
        <taxon>Bacteria</taxon>
        <taxon>Bacillati</taxon>
        <taxon>Actinomycetota</taxon>
        <taxon>Actinomycetes</taxon>
        <taxon>Streptosporangiales</taxon>
        <taxon>Nocardiopsidaceae</taxon>
        <taxon>Nocardiopsis</taxon>
    </lineage>
</organism>
<dbReference type="RefSeq" id="WP_191268915.1">
    <property type="nucleotide sequence ID" value="NZ_BMXJ01000002.1"/>
</dbReference>
<dbReference type="InterPro" id="IPR041698">
    <property type="entry name" value="Methyltransf_25"/>
</dbReference>
<dbReference type="Gene3D" id="3.40.50.150">
    <property type="entry name" value="Vaccinia Virus protein VP39"/>
    <property type="match status" value="1"/>
</dbReference>
<comment type="caution">
    <text evidence="2">The sequence shown here is derived from an EMBL/GenBank/DDBJ whole genome shotgun (WGS) entry which is preliminary data.</text>
</comment>
<dbReference type="InterPro" id="IPR029063">
    <property type="entry name" value="SAM-dependent_MTases_sf"/>
</dbReference>
<proteinExistence type="predicted"/>
<dbReference type="EMBL" id="JADBDY010000001">
    <property type="protein sequence ID" value="MBE1456208.1"/>
    <property type="molecule type" value="Genomic_DNA"/>
</dbReference>
<dbReference type="CDD" id="cd02440">
    <property type="entry name" value="AdoMet_MTases"/>
    <property type="match status" value="1"/>
</dbReference>
<feature type="domain" description="Methyltransferase" evidence="1">
    <location>
        <begin position="39"/>
        <end position="138"/>
    </location>
</feature>
<keyword evidence="3" id="KW-1185">Reference proteome</keyword>
<accession>A0ABR9HB40</accession>
<evidence type="ECO:0000313" key="2">
    <source>
        <dbReference type="EMBL" id="MBE1456208.1"/>
    </source>
</evidence>